<evidence type="ECO:0000313" key="1">
    <source>
        <dbReference type="EMBL" id="WXB13896.1"/>
    </source>
</evidence>
<keyword evidence="2" id="KW-1185">Reference proteome</keyword>
<gene>
    <name evidence="1" type="ORF">LZC94_39445</name>
</gene>
<dbReference type="Proteomes" id="UP001370348">
    <property type="component" value="Chromosome"/>
</dbReference>
<sequence>MVPPELLSLRGRFGSEARFHGPITESMRAEVKLGLDAIAEACVVQNGRIVDAHVNNPH</sequence>
<name>A0ABZ2LSJ1_9BACT</name>
<evidence type="ECO:0000313" key="2">
    <source>
        <dbReference type="Proteomes" id="UP001370348"/>
    </source>
</evidence>
<accession>A0ABZ2LSJ1</accession>
<dbReference type="RefSeq" id="WP_394823515.1">
    <property type="nucleotide sequence ID" value="NZ_CP089984.1"/>
</dbReference>
<organism evidence="1 2">
    <name type="scientific">Pendulispora albinea</name>
    <dbReference type="NCBI Taxonomy" id="2741071"/>
    <lineage>
        <taxon>Bacteria</taxon>
        <taxon>Pseudomonadati</taxon>
        <taxon>Myxococcota</taxon>
        <taxon>Myxococcia</taxon>
        <taxon>Myxococcales</taxon>
        <taxon>Sorangiineae</taxon>
        <taxon>Pendulisporaceae</taxon>
        <taxon>Pendulispora</taxon>
    </lineage>
</organism>
<proteinExistence type="predicted"/>
<protein>
    <submittedName>
        <fullName evidence="1">Uncharacterized protein</fullName>
    </submittedName>
</protein>
<dbReference type="EMBL" id="CP089984">
    <property type="protein sequence ID" value="WXB13896.1"/>
    <property type="molecule type" value="Genomic_DNA"/>
</dbReference>
<reference evidence="1 2" key="1">
    <citation type="submission" date="2021-12" db="EMBL/GenBank/DDBJ databases">
        <title>Discovery of the Pendulisporaceae a myxobacterial family with distinct sporulation behavior and unique specialized metabolism.</title>
        <authorList>
            <person name="Garcia R."/>
            <person name="Popoff A."/>
            <person name="Bader C.D."/>
            <person name="Loehr J."/>
            <person name="Walesch S."/>
            <person name="Walt C."/>
            <person name="Boldt J."/>
            <person name="Bunk B."/>
            <person name="Haeckl F.J.F.P.J."/>
            <person name="Gunesch A.P."/>
            <person name="Birkelbach J."/>
            <person name="Nuebel U."/>
            <person name="Pietschmann T."/>
            <person name="Bach T."/>
            <person name="Mueller R."/>
        </authorList>
    </citation>
    <scope>NUCLEOTIDE SEQUENCE [LARGE SCALE GENOMIC DNA]</scope>
    <source>
        <strain evidence="1 2">MSr11954</strain>
    </source>
</reference>